<keyword evidence="5" id="KW-1133">Transmembrane helix</keyword>
<evidence type="ECO:0000256" key="4">
    <source>
        <dbReference type="ARBA" id="ARBA00022807"/>
    </source>
</evidence>
<gene>
    <name evidence="7" type="ORF">OMAG_002460</name>
</gene>
<protein>
    <submittedName>
        <fullName evidence="7">Bacteriophage lambda tail assembly I</fullName>
    </submittedName>
</protein>
<dbReference type="GO" id="GO:0008234">
    <property type="term" value="F:cysteine-type peptidase activity"/>
    <property type="evidence" value="ECO:0007669"/>
    <property type="project" value="UniProtKB-KW"/>
</dbReference>
<feature type="domain" description="NlpC/P60" evidence="6">
    <location>
        <begin position="1"/>
        <end position="130"/>
    </location>
</feature>
<evidence type="ECO:0000256" key="1">
    <source>
        <dbReference type="ARBA" id="ARBA00007074"/>
    </source>
</evidence>
<feature type="transmembrane region" description="Helical" evidence="5">
    <location>
        <begin position="134"/>
        <end position="157"/>
    </location>
</feature>
<keyword evidence="8" id="KW-1185">Reference proteome</keyword>
<dbReference type="EMBL" id="JYNY01000507">
    <property type="protein sequence ID" value="KJJ83670.1"/>
    <property type="molecule type" value="Genomic_DNA"/>
</dbReference>
<evidence type="ECO:0000256" key="5">
    <source>
        <dbReference type="SAM" id="Phobius"/>
    </source>
</evidence>
<organism evidence="7 8">
    <name type="scientific">Candidatus Omnitrophus magneticus</name>
    <dbReference type="NCBI Taxonomy" id="1609969"/>
    <lineage>
        <taxon>Bacteria</taxon>
        <taxon>Pseudomonadati</taxon>
        <taxon>Candidatus Omnitrophota</taxon>
        <taxon>Candidatus Omnitrophus</taxon>
    </lineage>
</organism>
<keyword evidence="4" id="KW-0788">Thiol protease</keyword>
<reference evidence="7 8" key="1">
    <citation type="submission" date="2015-02" db="EMBL/GenBank/DDBJ databases">
        <title>Single-cell genomics of uncultivated deep-branching MTB reveals a conserved set of magnetosome genes.</title>
        <authorList>
            <person name="Kolinko S."/>
            <person name="Richter M."/>
            <person name="Glockner F.O."/>
            <person name="Brachmann A."/>
            <person name="Schuler D."/>
        </authorList>
    </citation>
    <scope>NUCLEOTIDE SEQUENCE [LARGE SCALE GENOMIC DNA]</scope>
    <source>
        <strain evidence="7">SKK-01</strain>
    </source>
</reference>
<evidence type="ECO:0000313" key="7">
    <source>
        <dbReference type="EMBL" id="KJJ83670.1"/>
    </source>
</evidence>
<dbReference type="InterPro" id="IPR038765">
    <property type="entry name" value="Papain-like_cys_pep_sf"/>
</dbReference>
<evidence type="ECO:0000313" key="8">
    <source>
        <dbReference type="Proteomes" id="UP000033428"/>
    </source>
</evidence>
<evidence type="ECO:0000256" key="2">
    <source>
        <dbReference type="ARBA" id="ARBA00022670"/>
    </source>
</evidence>
<dbReference type="GO" id="GO:0006508">
    <property type="term" value="P:proteolysis"/>
    <property type="evidence" value="ECO:0007669"/>
    <property type="project" value="UniProtKB-KW"/>
</dbReference>
<dbReference type="PROSITE" id="PS51935">
    <property type="entry name" value="NLPC_P60"/>
    <property type="match status" value="1"/>
</dbReference>
<dbReference type="Proteomes" id="UP000033428">
    <property type="component" value="Unassembled WGS sequence"/>
</dbReference>
<comment type="caution">
    <text evidence="7">The sequence shown here is derived from an EMBL/GenBank/DDBJ whole genome shotgun (WGS) entry which is preliminary data.</text>
</comment>
<keyword evidence="5" id="KW-0812">Transmembrane</keyword>
<keyword evidence="2" id="KW-0645">Protease</keyword>
<dbReference type="Pfam" id="PF00877">
    <property type="entry name" value="NLPC_P60"/>
    <property type="match status" value="1"/>
</dbReference>
<proteinExistence type="inferred from homology"/>
<evidence type="ECO:0000256" key="3">
    <source>
        <dbReference type="ARBA" id="ARBA00022801"/>
    </source>
</evidence>
<sequence length="660" mass="72978">MKKLDTELLNKLVGIKWLQDGRDYSGTDCVGLMQLYFSAKGVLGVAPMISEFTSETQDEIIKRIIEVNTIVSLEEIQAEDVLVFKIEDELHVGLYLGYGRMLHAKKDGKSRISRLTPSWEKYFLFAIREKDGKIYIPPAGPPAAIAIALVIADYAAASFIAGGLIALSLTTIGCLIGTAMIGYSIGLAIQARQTSKSGGSSSSPRYQFGELQTTSSNQYPVPVLYGEARLGGNIVFQNPVMGGEQIDLLIVLCVGEIESITDVRLNGEVIGNFPGCSYHAFLGTPTQNVQTDTGLDLDGIQYRNTAMLHVHLETSDKLKGGRPNVTCVCRGRKVSTWNGLVWSAGHSYSDNPSACIRDYLLMKMQVGGCGYLTADIDDMPFGEVYDYCAELVSNGLGGQEQRYTVSFVIDQKRTASDNLTEMLVGFAGALIRSGSKLKLLVAKTQSVVASFDEDDITDLKVIQKELDQKINRFGIEYFDPTQDDARILAWGAEDKVDQDERGLVEQTLTIPSINRKTQASRLSNQYFYELKLCPISVEFTTSLNAIGQEIGDVIEVTHSLMGWTNKQFIIQRIEEDERDLFKITAQEYNPTIYNDRYGATIQSFDYGTPPNPYAPVGEVSNIQISESLYYLHRDGRKLDNAVIPPVVCLCPCRIDDRNRS</sequence>
<feature type="transmembrane region" description="Helical" evidence="5">
    <location>
        <begin position="163"/>
        <end position="189"/>
    </location>
</feature>
<accession>A0A0F0CQI2</accession>
<name>A0A0F0CQI2_9BACT</name>
<comment type="similarity">
    <text evidence="1">Belongs to the peptidase C40 family.</text>
</comment>
<dbReference type="SUPFAM" id="SSF54001">
    <property type="entry name" value="Cysteine proteinases"/>
    <property type="match status" value="1"/>
</dbReference>
<keyword evidence="5" id="KW-0472">Membrane</keyword>
<dbReference type="Gene3D" id="3.90.1720.10">
    <property type="entry name" value="endopeptidase domain like (from Nostoc punctiforme)"/>
    <property type="match status" value="1"/>
</dbReference>
<evidence type="ECO:0000259" key="6">
    <source>
        <dbReference type="PROSITE" id="PS51935"/>
    </source>
</evidence>
<dbReference type="AlphaFoldDB" id="A0A0F0CQI2"/>
<keyword evidence="3" id="KW-0378">Hydrolase</keyword>
<dbReference type="InterPro" id="IPR000064">
    <property type="entry name" value="NLP_P60_dom"/>
</dbReference>